<proteinExistence type="predicted"/>
<dbReference type="InterPro" id="IPR024976">
    <property type="entry name" value="DUF3885"/>
</dbReference>
<name>A0A2T0N014_9ACTN</name>
<organism evidence="3 4">
    <name type="scientific">Nonomuraea fuscirosea</name>
    <dbReference type="NCBI Taxonomy" id="1291556"/>
    <lineage>
        <taxon>Bacteria</taxon>
        <taxon>Bacillati</taxon>
        <taxon>Actinomycetota</taxon>
        <taxon>Actinomycetes</taxon>
        <taxon>Streptosporangiales</taxon>
        <taxon>Streptosporangiaceae</taxon>
        <taxon>Nonomuraea</taxon>
    </lineage>
</organism>
<dbReference type="EMBL" id="PVNG01000008">
    <property type="protein sequence ID" value="PRX64957.1"/>
    <property type="molecule type" value="Genomic_DNA"/>
</dbReference>
<evidence type="ECO:0000256" key="1">
    <source>
        <dbReference type="SAM" id="MobiDB-lite"/>
    </source>
</evidence>
<gene>
    <name evidence="3" type="ORF">B0I32_108322</name>
</gene>
<reference evidence="3 4" key="1">
    <citation type="submission" date="2018-03" db="EMBL/GenBank/DDBJ databases">
        <title>Genomic Encyclopedia of Type Strains, Phase III (KMG-III): the genomes of soil and plant-associated and newly described type strains.</title>
        <authorList>
            <person name="Whitman W."/>
        </authorList>
    </citation>
    <scope>NUCLEOTIDE SEQUENCE [LARGE SCALE GENOMIC DNA]</scope>
    <source>
        <strain evidence="3 4">CGMCC 4.7104</strain>
    </source>
</reference>
<evidence type="ECO:0000313" key="4">
    <source>
        <dbReference type="Proteomes" id="UP000238312"/>
    </source>
</evidence>
<sequence length="97" mass="10572">MPSHELPGSALPELSALWRSEFPDCPPIGTVLHRYNTVLTELFAGQEVYVTTVTYVMDEGFTNPTPTGSPNTHPAADLTAPSNAERVKYGQARTTPR</sequence>
<feature type="region of interest" description="Disordered" evidence="1">
    <location>
        <begin position="61"/>
        <end position="97"/>
    </location>
</feature>
<feature type="compositionally biased region" description="Polar residues" evidence="1">
    <location>
        <begin position="62"/>
        <end position="72"/>
    </location>
</feature>
<dbReference type="OrthoDB" id="8783685at2"/>
<evidence type="ECO:0000259" key="2">
    <source>
        <dbReference type="Pfam" id="PF13021"/>
    </source>
</evidence>
<comment type="caution">
    <text evidence="3">The sequence shown here is derived from an EMBL/GenBank/DDBJ whole genome shotgun (WGS) entry which is preliminary data.</text>
</comment>
<evidence type="ECO:0000313" key="3">
    <source>
        <dbReference type="EMBL" id="PRX64957.1"/>
    </source>
</evidence>
<accession>A0A2T0N014</accession>
<protein>
    <recommendedName>
        <fullName evidence="2">DUF3885 domain-containing protein</fullName>
    </recommendedName>
</protein>
<dbReference type="AlphaFoldDB" id="A0A2T0N014"/>
<keyword evidence="4" id="KW-1185">Reference proteome</keyword>
<dbReference type="Pfam" id="PF13021">
    <property type="entry name" value="DUF3885"/>
    <property type="match status" value="1"/>
</dbReference>
<dbReference type="Proteomes" id="UP000238312">
    <property type="component" value="Unassembled WGS sequence"/>
</dbReference>
<feature type="domain" description="DUF3885" evidence="2">
    <location>
        <begin position="18"/>
        <end position="65"/>
    </location>
</feature>
<dbReference type="RefSeq" id="WP_146178251.1">
    <property type="nucleotide sequence ID" value="NZ_PVNG01000008.1"/>
</dbReference>